<dbReference type="RefSeq" id="WP_249312082.1">
    <property type="nucleotide sequence ID" value="NZ_JACRSU010000002.1"/>
</dbReference>
<organism evidence="1 2">
    <name type="scientific">Congzhengia minquanensis</name>
    <dbReference type="NCBI Taxonomy" id="2763657"/>
    <lineage>
        <taxon>Bacteria</taxon>
        <taxon>Bacillati</taxon>
        <taxon>Bacillota</taxon>
        <taxon>Clostridia</taxon>
        <taxon>Eubacteriales</taxon>
        <taxon>Oscillospiraceae</taxon>
        <taxon>Congzhengia</taxon>
    </lineage>
</organism>
<name>A0A926DKZ3_9FIRM</name>
<proteinExistence type="predicted"/>
<dbReference type="Proteomes" id="UP000611762">
    <property type="component" value="Unassembled WGS sequence"/>
</dbReference>
<dbReference type="Gene3D" id="1.10.10.2910">
    <property type="match status" value="1"/>
</dbReference>
<keyword evidence="2" id="KW-1185">Reference proteome</keyword>
<dbReference type="EMBL" id="JACRSU010000002">
    <property type="protein sequence ID" value="MBC8540863.1"/>
    <property type="molecule type" value="Genomic_DNA"/>
</dbReference>
<comment type="caution">
    <text evidence="1">The sequence shown here is derived from an EMBL/GenBank/DDBJ whole genome shotgun (WGS) entry which is preliminary data.</text>
</comment>
<reference evidence="1" key="1">
    <citation type="submission" date="2020-08" db="EMBL/GenBank/DDBJ databases">
        <title>Genome public.</title>
        <authorList>
            <person name="Liu C."/>
            <person name="Sun Q."/>
        </authorList>
    </citation>
    <scope>NUCLEOTIDE SEQUENCE</scope>
    <source>
        <strain evidence="1">H8</strain>
    </source>
</reference>
<accession>A0A926DKZ3</accession>
<evidence type="ECO:0008006" key="3">
    <source>
        <dbReference type="Google" id="ProtNLM"/>
    </source>
</evidence>
<sequence>MKTYKELLAIAKPFIQASSQIPHDPLSLCKKLGIVYKCKMQYEEDFNGVNPLVNFPAILCKKGNGQYIIYIDESSKYWRFYFFHEIAHFLLKHDFDSLENEQEANMLACILIAPMSKLPASLKSVQDLMYLAGLPIGRAEEYWQALIENGYGTEKLMSHSVKELLNMSLYELCVELTK</sequence>
<evidence type="ECO:0000313" key="2">
    <source>
        <dbReference type="Proteomes" id="UP000611762"/>
    </source>
</evidence>
<gene>
    <name evidence="1" type="ORF">H8698_07715</name>
</gene>
<evidence type="ECO:0000313" key="1">
    <source>
        <dbReference type="EMBL" id="MBC8540863.1"/>
    </source>
</evidence>
<protein>
    <recommendedName>
        <fullName evidence="3">IrrE N-terminal-like domain-containing protein</fullName>
    </recommendedName>
</protein>
<dbReference type="AlphaFoldDB" id="A0A926DKZ3"/>